<dbReference type="InterPro" id="IPR003768">
    <property type="entry name" value="ScpA"/>
</dbReference>
<evidence type="ECO:0000256" key="2">
    <source>
        <dbReference type="ARBA" id="ARBA00044777"/>
    </source>
</evidence>
<comment type="function">
    <text evidence="3">Participates in chromosomal partition during cell division. May act via the formation of a condensin-like complex containing Smc and ScpB that pull DNA away from mid-cell into both cell halves.</text>
</comment>
<evidence type="ECO:0000313" key="5">
    <source>
        <dbReference type="Proteomes" id="UP000051461"/>
    </source>
</evidence>
<sequence length="246" mass="27695">MVLTVKLPEFEGPLDLLLHLIQAAKMNIYDIPIVAITSQYLAYLQQMQTNQLEVAGDYFVMAATLMRIKSQMLLPKAPVQAPEQDDMTEQDPRAELVGQLISYQLYKQAAKQLQTRELARKDSFSKAPNFAPQMERIPMPEPPVQLTILTQALTQLLQQAEPPQKTAVVGEKVTITKMIQQIKDQLQQNKPQEFSHLLPRHATTEVTVTTFLAVLELMRAGDVVCQQADDLAPLLLKRQAQPVKEA</sequence>
<protein>
    <recommendedName>
        <fullName evidence="2 3">Segregation and condensation protein A</fullName>
    </recommendedName>
</protein>
<dbReference type="PANTHER" id="PTHR33969">
    <property type="entry name" value="SEGREGATION AND CONDENSATION PROTEIN A"/>
    <property type="match status" value="1"/>
</dbReference>
<dbReference type="GO" id="GO:0007059">
    <property type="term" value="P:chromosome segregation"/>
    <property type="evidence" value="ECO:0007669"/>
    <property type="project" value="UniProtKB-UniRule"/>
</dbReference>
<keyword evidence="5" id="KW-1185">Reference proteome</keyword>
<dbReference type="GO" id="GO:0005737">
    <property type="term" value="C:cytoplasm"/>
    <property type="evidence" value="ECO:0007669"/>
    <property type="project" value="UniProtKB-SubCell"/>
</dbReference>
<accession>A0A0R1GQY0</accession>
<reference evidence="4 5" key="1">
    <citation type="journal article" date="2015" name="Genome Announc.">
        <title>Expanding the biotechnology potential of lactobacilli through comparative genomics of 213 strains and associated genera.</title>
        <authorList>
            <person name="Sun Z."/>
            <person name="Harris H.M."/>
            <person name="McCann A."/>
            <person name="Guo C."/>
            <person name="Argimon S."/>
            <person name="Zhang W."/>
            <person name="Yang X."/>
            <person name="Jeffery I.B."/>
            <person name="Cooney J.C."/>
            <person name="Kagawa T.F."/>
            <person name="Liu W."/>
            <person name="Song Y."/>
            <person name="Salvetti E."/>
            <person name="Wrobel A."/>
            <person name="Rasinkangas P."/>
            <person name="Parkhill J."/>
            <person name="Rea M.C."/>
            <person name="O'Sullivan O."/>
            <person name="Ritari J."/>
            <person name="Douillard F.P."/>
            <person name="Paul Ross R."/>
            <person name="Yang R."/>
            <person name="Briner A.E."/>
            <person name="Felis G.E."/>
            <person name="de Vos W.M."/>
            <person name="Barrangou R."/>
            <person name="Klaenhammer T.R."/>
            <person name="Caufield P.W."/>
            <person name="Cui Y."/>
            <person name="Zhang H."/>
            <person name="O'Toole P.W."/>
        </authorList>
    </citation>
    <scope>NUCLEOTIDE SEQUENCE [LARGE SCALE GENOMIC DNA]</scope>
    <source>
        <strain evidence="4 5">DSM 20003</strain>
    </source>
</reference>
<comment type="subcellular location">
    <subcellularLocation>
        <location evidence="3">Cytoplasm</location>
    </subcellularLocation>
    <text evidence="3">Associated with two foci at the outer edges of the nucleoid region in young cells, and at four foci within both cell halves in older cells.</text>
</comment>
<dbReference type="PANTHER" id="PTHR33969:SF2">
    <property type="entry name" value="SEGREGATION AND CONDENSATION PROTEIN A"/>
    <property type="match status" value="1"/>
</dbReference>
<dbReference type="Proteomes" id="UP000051461">
    <property type="component" value="Unassembled WGS sequence"/>
</dbReference>
<organism evidence="4 5">
    <name type="scientific">Loigolactobacillus bifermentans DSM 20003</name>
    <dbReference type="NCBI Taxonomy" id="1423726"/>
    <lineage>
        <taxon>Bacteria</taxon>
        <taxon>Bacillati</taxon>
        <taxon>Bacillota</taxon>
        <taxon>Bacilli</taxon>
        <taxon>Lactobacillales</taxon>
        <taxon>Lactobacillaceae</taxon>
        <taxon>Loigolactobacillus</taxon>
    </lineage>
</organism>
<dbReference type="GO" id="GO:0051301">
    <property type="term" value="P:cell division"/>
    <property type="evidence" value="ECO:0007669"/>
    <property type="project" value="UniProtKB-KW"/>
</dbReference>
<comment type="similarity">
    <text evidence="3">Belongs to the ScpA family.</text>
</comment>
<name>A0A0R1GQY0_9LACO</name>
<keyword evidence="1 3" id="KW-0159">Chromosome partition</keyword>
<dbReference type="EMBL" id="AZDA01000093">
    <property type="protein sequence ID" value="KRK34241.1"/>
    <property type="molecule type" value="Genomic_DNA"/>
</dbReference>
<comment type="subunit">
    <text evidence="3">Component of a cohesin-like complex composed of ScpA, ScpB and the Smc homodimer, in which ScpA and ScpB bind to the head domain of Smc. The presence of the three proteins is required for the association of the complex with DNA.</text>
</comment>
<gene>
    <name evidence="3" type="primary">scpA</name>
    <name evidence="4" type="ORF">FC07_GL000807</name>
</gene>
<keyword evidence="3" id="KW-0131">Cell cycle</keyword>
<evidence type="ECO:0000256" key="1">
    <source>
        <dbReference type="ARBA" id="ARBA00022829"/>
    </source>
</evidence>
<keyword evidence="3" id="KW-0963">Cytoplasm</keyword>
<evidence type="ECO:0000313" key="4">
    <source>
        <dbReference type="EMBL" id="KRK34241.1"/>
    </source>
</evidence>
<proteinExistence type="inferred from homology"/>
<evidence type="ECO:0000256" key="3">
    <source>
        <dbReference type="HAMAP-Rule" id="MF_01805"/>
    </source>
</evidence>
<keyword evidence="3" id="KW-0132">Cell division</keyword>
<dbReference type="STRING" id="1423726.FC07_GL000807"/>
<dbReference type="AlphaFoldDB" id="A0A0R1GQY0"/>
<dbReference type="Gene3D" id="6.10.250.2410">
    <property type="match status" value="1"/>
</dbReference>
<dbReference type="OrthoDB" id="9811016at2"/>
<dbReference type="Pfam" id="PF02616">
    <property type="entry name" value="SMC_ScpA"/>
    <property type="match status" value="1"/>
</dbReference>
<comment type="caution">
    <text evidence="4">The sequence shown here is derived from an EMBL/GenBank/DDBJ whole genome shotgun (WGS) entry which is preliminary data.</text>
</comment>
<dbReference type="PATRIC" id="fig|1423726.3.peg.830"/>
<dbReference type="GO" id="GO:0006260">
    <property type="term" value="P:DNA replication"/>
    <property type="evidence" value="ECO:0007669"/>
    <property type="project" value="UniProtKB-UniRule"/>
</dbReference>
<dbReference type="HAMAP" id="MF_01805">
    <property type="entry name" value="ScpA"/>
    <property type="match status" value="1"/>
</dbReference>
<dbReference type="RefSeq" id="WP_057905219.1">
    <property type="nucleotide sequence ID" value="NZ_AZDA01000093.1"/>
</dbReference>